<reference evidence="2 3" key="1">
    <citation type="journal article" date="2016" name="Nat. Commun.">
        <title>Thousands of microbial genomes shed light on interconnected biogeochemical processes in an aquifer system.</title>
        <authorList>
            <person name="Anantharaman K."/>
            <person name="Brown C.T."/>
            <person name="Hug L.A."/>
            <person name="Sharon I."/>
            <person name="Castelle C.J."/>
            <person name="Probst A.J."/>
            <person name="Thomas B.C."/>
            <person name="Singh A."/>
            <person name="Wilkins M.J."/>
            <person name="Karaoz U."/>
            <person name="Brodie E.L."/>
            <person name="Williams K.H."/>
            <person name="Hubbard S.S."/>
            <person name="Banfield J.F."/>
        </authorList>
    </citation>
    <scope>NUCLEOTIDE SEQUENCE [LARGE SCALE GENOMIC DNA]</scope>
</reference>
<name>A0A1G2DDH5_9BACT</name>
<evidence type="ECO:0000259" key="1">
    <source>
        <dbReference type="Pfam" id="PF00534"/>
    </source>
</evidence>
<sequence length="381" mass="43695">KHCELVTVICLEEGVHSLPLNVKILSLGKENSKFQIPNSKFTARFKYIVNFYRYVWGERKNYDAVFVHMNTEYMVLAGWLWRLMKKKLALWHVHFEVNWRLWVAEKFAHVIFTTTPDGCRVKSKKVHAIGHGIDVTRFSKQTVVSLWETQERSDLEERSPAAAGRSGKRSDLAQSFPQGLNLFSGKSEQLLPQVFQEPIRFLYAGKITPIKNVHVLVDAARILKQSWSKKFVVDIVGPPTTPDYEKKLRGYIVAKNLSDIVTMHGRKPYNEMPDFYRRATAVVNMCPTGGMDKTVLEGLASRTLAVVANTAFRELFGEYADELIYPYQNAEALAEKVKMLFAKSDTELVRMRELLHERMKAHSSLETRIPVMVNILTTVEV</sequence>
<dbReference type="SUPFAM" id="SSF53756">
    <property type="entry name" value="UDP-Glycosyltransferase/glycogen phosphorylase"/>
    <property type="match status" value="1"/>
</dbReference>
<dbReference type="Gene3D" id="3.40.50.2000">
    <property type="entry name" value="Glycogen Phosphorylase B"/>
    <property type="match status" value="2"/>
</dbReference>
<accession>A0A1G2DDH5</accession>
<dbReference type="AlphaFoldDB" id="A0A1G2DDH5"/>
<proteinExistence type="predicted"/>
<gene>
    <name evidence="2" type="ORF">A3D67_03300</name>
</gene>
<organism evidence="2 3">
    <name type="scientific">Candidatus Lloydbacteria bacterium RIFCSPHIGHO2_02_FULL_51_22</name>
    <dbReference type="NCBI Taxonomy" id="1798663"/>
    <lineage>
        <taxon>Bacteria</taxon>
        <taxon>Candidatus Lloydiibacteriota</taxon>
    </lineage>
</organism>
<evidence type="ECO:0000313" key="2">
    <source>
        <dbReference type="EMBL" id="OGZ11685.1"/>
    </source>
</evidence>
<comment type="caution">
    <text evidence="2">The sequence shown here is derived from an EMBL/GenBank/DDBJ whole genome shotgun (WGS) entry which is preliminary data.</text>
</comment>
<feature type="non-terminal residue" evidence="2">
    <location>
        <position position="1"/>
    </location>
</feature>
<dbReference type="PANTHER" id="PTHR12526">
    <property type="entry name" value="GLYCOSYLTRANSFERASE"/>
    <property type="match status" value="1"/>
</dbReference>
<protein>
    <recommendedName>
        <fullName evidence="1">Glycosyl transferase family 1 domain-containing protein</fullName>
    </recommendedName>
</protein>
<dbReference type="CDD" id="cd03801">
    <property type="entry name" value="GT4_PimA-like"/>
    <property type="match status" value="1"/>
</dbReference>
<evidence type="ECO:0000313" key="3">
    <source>
        <dbReference type="Proteomes" id="UP000178099"/>
    </source>
</evidence>
<dbReference type="Pfam" id="PF00534">
    <property type="entry name" value="Glycos_transf_1"/>
    <property type="match status" value="1"/>
</dbReference>
<dbReference type="InterPro" id="IPR001296">
    <property type="entry name" value="Glyco_trans_1"/>
</dbReference>
<dbReference type="EMBL" id="MHLN01000016">
    <property type="protein sequence ID" value="OGZ11685.1"/>
    <property type="molecule type" value="Genomic_DNA"/>
</dbReference>
<feature type="domain" description="Glycosyl transferase family 1" evidence="1">
    <location>
        <begin position="196"/>
        <end position="344"/>
    </location>
</feature>
<dbReference type="GO" id="GO:0016757">
    <property type="term" value="F:glycosyltransferase activity"/>
    <property type="evidence" value="ECO:0007669"/>
    <property type="project" value="InterPro"/>
</dbReference>
<dbReference type="Proteomes" id="UP000178099">
    <property type="component" value="Unassembled WGS sequence"/>
</dbReference>